<gene>
    <name evidence="1" type="ORF">EXM22_08805</name>
</gene>
<dbReference type="OrthoDB" id="359207at2"/>
<dbReference type="RefSeq" id="WP_149486160.1">
    <property type="nucleotide sequence ID" value="NZ_CP036150.1"/>
</dbReference>
<evidence type="ECO:0000313" key="1">
    <source>
        <dbReference type="EMBL" id="QEN08080.1"/>
    </source>
</evidence>
<dbReference type="InterPro" id="IPR023214">
    <property type="entry name" value="HAD_sf"/>
</dbReference>
<evidence type="ECO:0000313" key="2">
    <source>
        <dbReference type="Proteomes" id="UP000324209"/>
    </source>
</evidence>
<dbReference type="Gene3D" id="1.10.150.240">
    <property type="entry name" value="Putative phosphatase, domain 2"/>
    <property type="match status" value="1"/>
</dbReference>
<dbReference type="InterPro" id="IPR036412">
    <property type="entry name" value="HAD-like_sf"/>
</dbReference>
<proteinExistence type="predicted"/>
<dbReference type="Gene3D" id="3.40.50.1000">
    <property type="entry name" value="HAD superfamily/HAD-like"/>
    <property type="match status" value="1"/>
</dbReference>
<sequence>MTKLFIFDMGGVLVRRFDILPSIASLMGLELESLVSNISDDLIPLMEGKLSSFDFWKRFTHKSGIIPPEKMNLMIDLYEPFLDGNTEKLIRRIKRFCPVVCGTNTISEHYEYHLKKGDYQVFDTVYASHLMGVAKPKPAFYQWILDREKVNPEEVVFADDLPENIEAARTLGIHSFLFTEADVFEKDLARAGIEYS</sequence>
<dbReference type="SUPFAM" id="SSF56784">
    <property type="entry name" value="HAD-like"/>
    <property type="match status" value="1"/>
</dbReference>
<dbReference type="SFLD" id="SFLDG01129">
    <property type="entry name" value="C1.5:_HAD__Beta-PGM__Phosphata"/>
    <property type="match status" value="1"/>
</dbReference>
<keyword evidence="2" id="KW-1185">Reference proteome</keyword>
<dbReference type="NCBIfam" id="TIGR01509">
    <property type="entry name" value="HAD-SF-IA-v3"/>
    <property type="match status" value="1"/>
</dbReference>
<dbReference type="AlphaFoldDB" id="A0A5C1QM80"/>
<dbReference type="PRINTS" id="PR00413">
    <property type="entry name" value="HADHALOGNASE"/>
</dbReference>
<reference evidence="1 2" key="1">
    <citation type="submission" date="2019-02" db="EMBL/GenBank/DDBJ databases">
        <title>Complete Genome Sequence and Methylome Analysis of free living Spirochaetas.</title>
        <authorList>
            <person name="Fomenkov A."/>
            <person name="Dubinina G."/>
            <person name="Leshcheva N."/>
            <person name="Mikheeva N."/>
            <person name="Grabovich M."/>
            <person name="Vincze T."/>
            <person name="Roberts R.J."/>
        </authorList>
    </citation>
    <scope>NUCLEOTIDE SEQUENCE [LARGE SCALE GENOMIC DNA]</scope>
    <source>
        <strain evidence="1 2">K2</strain>
    </source>
</reference>
<dbReference type="Proteomes" id="UP000324209">
    <property type="component" value="Chromosome"/>
</dbReference>
<organism evidence="1 2">
    <name type="scientific">Oceanispirochaeta crateris</name>
    <dbReference type="NCBI Taxonomy" id="2518645"/>
    <lineage>
        <taxon>Bacteria</taxon>
        <taxon>Pseudomonadati</taxon>
        <taxon>Spirochaetota</taxon>
        <taxon>Spirochaetia</taxon>
        <taxon>Spirochaetales</taxon>
        <taxon>Spirochaetaceae</taxon>
        <taxon>Oceanispirochaeta</taxon>
    </lineage>
</organism>
<dbReference type="PANTHER" id="PTHR43611:SF3">
    <property type="entry name" value="FLAVIN MONONUCLEOTIDE HYDROLASE 1, CHLOROPLATIC"/>
    <property type="match status" value="1"/>
</dbReference>
<dbReference type="KEGG" id="ock:EXM22_08805"/>
<dbReference type="InterPro" id="IPR023198">
    <property type="entry name" value="PGP-like_dom2"/>
</dbReference>
<dbReference type="Pfam" id="PF00702">
    <property type="entry name" value="Hydrolase"/>
    <property type="match status" value="1"/>
</dbReference>
<dbReference type="PANTHER" id="PTHR43611">
    <property type="entry name" value="ALPHA-D-GLUCOSE 1-PHOSPHATE PHOSPHATASE"/>
    <property type="match status" value="1"/>
</dbReference>
<accession>A0A5C1QM80</accession>
<dbReference type="InterPro" id="IPR006439">
    <property type="entry name" value="HAD-SF_hydro_IA"/>
</dbReference>
<dbReference type="EMBL" id="CP036150">
    <property type="protein sequence ID" value="QEN08080.1"/>
    <property type="molecule type" value="Genomic_DNA"/>
</dbReference>
<protein>
    <submittedName>
        <fullName evidence="1">HAD family phosphatase</fullName>
    </submittedName>
</protein>
<dbReference type="SFLD" id="SFLDS00003">
    <property type="entry name" value="Haloacid_Dehalogenase"/>
    <property type="match status" value="1"/>
</dbReference>
<name>A0A5C1QM80_9SPIO</name>